<evidence type="ECO:0000313" key="2">
    <source>
        <dbReference type="EMBL" id="CRL04422.1"/>
    </source>
</evidence>
<organism evidence="2 3">
    <name type="scientific">Clunio marinus</name>
    <dbReference type="NCBI Taxonomy" id="568069"/>
    <lineage>
        <taxon>Eukaryota</taxon>
        <taxon>Metazoa</taxon>
        <taxon>Ecdysozoa</taxon>
        <taxon>Arthropoda</taxon>
        <taxon>Hexapoda</taxon>
        <taxon>Insecta</taxon>
        <taxon>Pterygota</taxon>
        <taxon>Neoptera</taxon>
        <taxon>Endopterygota</taxon>
        <taxon>Diptera</taxon>
        <taxon>Nematocera</taxon>
        <taxon>Chironomoidea</taxon>
        <taxon>Chironomidae</taxon>
        <taxon>Clunio</taxon>
    </lineage>
</organism>
<gene>
    <name evidence="2" type="ORF">CLUMA_CG017508</name>
</gene>
<feature type="compositionally biased region" description="Basic and acidic residues" evidence="1">
    <location>
        <begin position="104"/>
        <end position="117"/>
    </location>
</feature>
<evidence type="ECO:0000256" key="1">
    <source>
        <dbReference type="SAM" id="MobiDB-lite"/>
    </source>
</evidence>
<sequence length="448" mass="53369">MVTPETTEPSTDCIRQRRYRARLSEEKRREINRKSNERRRERIQEMKNDPKKLEQQRLKKRLENQKYWQKKNIISGLVITKMPEKQPKTGPSADCIRQRRFRARMTEEKRQEINRKSNERRRQRNKEIKKDPTKLELQRMKKRHEKQKYKERKNIETGIVNISNKFGFGKGIAKIKKEFPEKPKVIKTIVKNIPDLKTQSGTSNLISFSPVYNVTQERKPKPFKTFQIIDQTSCPHSNEKRTVKKEENYSKPCIQTSYKQSIQMFQEKHPDIRIGQTSFRRYRLQNLSSFHKAPRRDCTCKYHDDVFYLLESLSKFIPEIFREKNIENFINLVACDSNNVNCMKGACSNCLDRTGEVLQLVSLDDIDREIQWKYWERVNGKDVLLQKAGTVKEAVEDICKKAKEKFKFHHYVKRIQQNIFASLKLNSNQYEAVLEVNFAELQNSTILN</sequence>
<name>A0A1J1IZ30_9DIPT</name>
<feature type="region of interest" description="Disordered" evidence="1">
    <location>
        <begin position="102"/>
        <end position="133"/>
    </location>
</feature>
<dbReference type="STRING" id="568069.A0A1J1IZ30"/>
<reference evidence="2 3" key="1">
    <citation type="submission" date="2015-04" db="EMBL/GenBank/DDBJ databases">
        <authorList>
            <person name="Syromyatnikov M.Y."/>
            <person name="Popov V.N."/>
        </authorList>
    </citation>
    <scope>NUCLEOTIDE SEQUENCE [LARGE SCALE GENOMIC DNA]</scope>
</reference>
<dbReference type="AlphaFoldDB" id="A0A1J1IZ30"/>
<keyword evidence="3" id="KW-1185">Reference proteome</keyword>
<dbReference type="Proteomes" id="UP000183832">
    <property type="component" value="Unassembled WGS sequence"/>
</dbReference>
<proteinExistence type="predicted"/>
<accession>A0A1J1IZ30</accession>
<evidence type="ECO:0000313" key="3">
    <source>
        <dbReference type="Proteomes" id="UP000183832"/>
    </source>
</evidence>
<dbReference type="PANTHER" id="PTHR46601">
    <property type="entry name" value="ULP_PROTEASE DOMAIN-CONTAINING PROTEIN"/>
    <property type="match status" value="1"/>
</dbReference>
<dbReference type="PANTHER" id="PTHR46601:SF2">
    <property type="entry name" value="UBIQUITIN-LIKE PROTEASE FAMILY PROFILE DOMAIN-CONTAINING PROTEIN"/>
    <property type="match status" value="1"/>
</dbReference>
<dbReference type="OrthoDB" id="10049742at2759"/>
<feature type="region of interest" description="Disordered" evidence="1">
    <location>
        <begin position="23"/>
        <end position="54"/>
    </location>
</feature>
<protein>
    <submittedName>
        <fullName evidence="2">CLUMA_CG017508, isoform A</fullName>
    </submittedName>
</protein>
<dbReference type="EMBL" id="CVRI01000063">
    <property type="protein sequence ID" value="CRL04422.1"/>
    <property type="molecule type" value="Genomic_DNA"/>
</dbReference>